<reference evidence="5 6" key="1">
    <citation type="journal article" date="2003" name="Int. J. Syst. Evol. Microbiol.">
        <title>Kocuria polaris sp. nov., an orange-pigmented psychrophilic bacterium isolated from an Antarctic cyanobacterial mat sample.</title>
        <authorList>
            <person name="Reddy G.S."/>
            <person name="Prakash J.S."/>
            <person name="Prabahar V."/>
            <person name="Matsumoto G.I."/>
            <person name="Stackebrandt E."/>
            <person name="Shivaji S."/>
        </authorList>
    </citation>
    <scope>NUCLEOTIDE SEQUENCE [LARGE SCALE GENOMIC DNA]</scope>
    <source>
        <strain evidence="5 6">CMS 76or</strain>
    </source>
</reference>
<dbReference type="Pfam" id="PF13377">
    <property type="entry name" value="Peripla_BP_3"/>
    <property type="match status" value="1"/>
</dbReference>
<dbReference type="Pfam" id="PF00356">
    <property type="entry name" value="LacI"/>
    <property type="match status" value="1"/>
</dbReference>
<dbReference type="CDD" id="cd01392">
    <property type="entry name" value="HTH_LacI"/>
    <property type="match status" value="1"/>
</dbReference>
<dbReference type="Proteomes" id="UP000030466">
    <property type="component" value="Unassembled WGS sequence"/>
</dbReference>
<dbReference type="InterPro" id="IPR028082">
    <property type="entry name" value="Peripla_BP_I"/>
</dbReference>
<dbReference type="GO" id="GO:0003700">
    <property type="term" value="F:DNA-binding transcription factor activity"/>
    <property type="evidence" value="ECO:0007669"/>
    <property type="project" value="TreeGrafter"/>
</dbReference>
<keyword evidence="2" id="KW-0238">DNA-binding</keyword>
<dbReference type="SUPFAM" id="SSF53822">
    <property type="entry name" value="Periplasmic binding protein-like I"/>
    <property type="match status" value="1"/>
</dbReference>
<dbReference type="InterPro" id="IPR010982">
    <property type="entry name" value="Lambda_DNA-bd_dom_sf"/>
</dbReference>
<gene>
    <name evidence="5" type="ORF">GY22_08055</name>
</gene>
<accession>A0A0A6VRN6</accession>
<keyword evidence="1" id="KW-0805">Transcription regulation</keyword>
<comment type="caution">
    <text evidence="5">The sequence shown here is derived from an EMBL/GenBank/DDBJ whole genome shotgun (WGS) entry which is preliminary data.</text>
</comment>
<sequence length="341" mass="36333">MIMTQRAGGPRPVPTLEMVAALAGVSRATVSRVVNDSPSVDPELAQSVRKAIEALDYTPNRAARSLAKRRANSVALIIPESTSKVFADPFFTTVVQGIAMYLTDTDFTLNMVIASEAKPEKTRSFLLGGNVDGALVVSHHSGDHSWTHLSGSLPMVFAGRPLVGAEDAYYVEVENEAAACSATRLLTASGRRSIATIAGPQDMPPGIDRLAGWRTAVREAGLDDQLVEVGDFTLASGARAMQRLLDRGRPVDAVFAANDQMAAGAYTVIQGRGLRIPEDIAVVGFDDDSFATSVTPALTTVNHPIVELGRKMAETLVDMIEGRPTDRVTIMSTSLVLRDSV</sequence>
<evidence type="ECO:0000256" key="3">
    <source>
        <dbReference type="ARBA" id="ARBA00023163"/>
    </source>
</evidence>
<dbReference type="AlphaFoldDB" id="A0A0A6VRN6"/>
<dbReference type="PROSITE" id="PS50932">
    <property type="entry name" value="HTH_LACI_2"/>
    <property type="match status" value="1"/>
</dbReference>
<name>A0A0A6VRN6_KOCRO</name>
<evidence type="ECO:0000259" key="4">
    <source>
        <dbReference type="PROSITE" id="PS50932"/>
    </source>
</evidence>
<dbReference type="PANTHER" id="PTHR30146">
    <property type="entry name" value="LACI-RELATED TRANSCRIPTIONAL REPRESSOR"/>
    <property type="match status" value="1"/>
</dbReference>
<dbReference type="InterPro" id="IPR046335">
    <property type="entry name" value="LacI/GalR-like_sensor"/>
</dbReference>
<evidence type="ECO:0000256" key="2">
    <source>
        <dbReference type="ARBA" id="ARBA00023125"/>
    </source>
</evidence>
<dbReference type="EMBL" id="JSUH01000006">
    <property type="protein sequence ID" value="KHD97660.1"/>
    <property type="molecule type" value="Genomic_DNA"/>
</dbReference>
<organism evidence="5 6">
    <name type="scientific">Kocuria rosea subsp. polaris</name>
    <dbReference type="NCBI Taxonomy" id="136273"/>
    <lineage>
        <taxon>Bacteria</taxon>
        <taxon>Bacillati</taxon>
        <taxon>Actinomycetota</taxon>
        <taxon>Actinomycetes</taxon>
        <taxon>Micrococcales</taxon>
        <taxon>Micrococcaceae</taxon>
        <taxon>Kocuria</taxon>
    </lineage>
</organism>
<dbReference type="InterPro" id="IPR000843">
    <property type="entry name" value="HTH_LacI"/>
</dbReference>
<dbReference type="GO" id="GO:0000976">
    <property type="term" value="F:transcription cis-regulatory region binding"/>
    <property type="evidence" value="ECO:0007669"/>
    <property type="project" value="TreeGrafter"/>
</dbReference>
<dbReference type="SUPFAM" id="SSF47413">
    <property type="entry name" value="lambda repressor-like DNA-binding domains"/>
    <property type="match status" value="1"/>
</dbReference>
<dbReference type="PANTHER" id="PTHR30146:SF109">
    <property type="entry name" value="HTH-TYPE TRANSCRIPTIONAL REGULATOR GALS"/>
    <property type="match status" value="1"/>
</dbReference>
<keyword evidence="3" id="KW-0804">Transcription</keyword>
<protein>
    <submittedName>
        <fullName evidence="5">LacI family transcriptional regulator</fullName>
    </submittedName>
</protein>
<dbReference type="Gene3D" id="1.10.260.40">
    <property type="entry name" value="lambda repressor-like DNA-binding domains"/>
    <property type="match status" value="1"/>
</dbReference>
<evidence type="ECO:0000313" key="6">
    <source>
        <dbReference type="Proteomes" id="UP000030466"/>
    </source>
</evidence>
<dbReference type="SMART" id="SM00354">
    <property type="entry name" value="HTH_LACI"/>
    <property type="match status" value="1"/>
</dbReference>
<proteinExistence type="predicted"/>
<feature type="domain" description="HTH lacI-type" evidence="4">
    <location>
        <begin position="14"/>
        <end position="68"/>
    </location>
</feature>
<evidence type="ECO:0000256" key="1">
    <source>
        <dbReference type="ARBA" id="ARBA00023015"/>
    </source>
</evidence>
<dbReference type="CDD" id="cd06267">
    <property type="entry name" value="PBP1_LacI_sugar_binding-like"/>
    <property type="match status" value="1"/>
</dbReference>
<keyword evidence="6" id="KW-1185">Reference proteome</keyword>
<dbReference type="Gene3D" id="3.40.50.2300">
    <property type="match status" value="2"/>
</dbReference>
<evidence type="ECO:0000313" key="5">
    <source>
        <dbReference type="EMBL" id="KHD97660.1"/>
    </source>
</evidence>